<feature type="transmembrane region" description="Helical" evidence="8">
    <location>
        <begin position="304"/>
        <end position="324"/>
    </location>
</feature>
<evidence type="ECO:0000256" key="4">
    <source>
        <dbReference type="ARBA" id="ARBA00022475"/>
    </source>
</evidence>
<comment type="subcellular location">
    <subcellularLocation>
        <location evidence="1">Cell membrane</location>
        <topology evidence="1">Multi-pass membrane protein</topology>
    </subcellularLocation>
    <subcellularLocation>
        <location evidence="8">Membrane</location>
        <topology evidence="8">Multi-pass membrane protein</topology>
    </subcellularLocation>
</comment>
<dbReference type="Proteomes" id="UP001596036">
    <property type="component" value="Unassembled WGS sequence"/>
</dbReference>
<keyword evidence="10" id="KW-1185">Reference proteome</keyword>
<dbReference type="RefSeq" id="WP_386753805.1">
    <property type="nucleotide sequence ID" value="NZ_JBHSNM010000001.1"/>
</dbReference>
<evidence type="ECO:0000256" key="1">
    <source>
        <dbReference type="ARBA" id="ARBA00004651"/>
    </source>
</evidence>
<dbReference type="Gene3D" id="3.30.460.20">
    <property type="entry name" value="CorA soluble domain-like"/>
    <property type="match status" value="1"/>
</dbReference>
<dbReference type="NCBIfam" id="TIGR00383">
    <property type="entry name" value="corA"/>
    <property type="match status" value="1"/>
</dbReference>
<accession>A0ABW0SKN0</accession>
<evidence type="ECO:0000256" key="3">
    <source>
        <dbReference type="ARBA" id="ARBA00022448"/>
    </source>
</evidence>
<evidence type="ECO:0000256" key="6">
    <source>
        <dbReference type="ARBA" id="ARBA00022989"/>
    </source>
</evidence>
<organism evidence="9 10">
    <name type="scientific">Lysobacter yangpyeongensis</name>
    <dbReference type="NCBI Taxonomy" id="346182"/>
    <lineage>
        <taxon>Bacteria</taxon>
        <taxon>Pseudomonadati</taxon>
        <taxon>Pseudomonadota</taxon>
        <taxon>Gammaproteobacteria</taxon>
        <taxon>Lysobacterales</taxon>
        <taxon>Lysobacteraceae</taxon>
        <taxon>Lysobacter</taxon>
    </lineage>
</organism>
<sequence>MKDQTLPHCVVNCAAYSREGKRTDISLDAISDVLANDDGSFVWVGLYEPAEDILDKLQEEFCLHDLAVEDAHNAHQRPKLETYGNSLFVAIHTAQSVDSHIRFGETHLFVGPRYLVTVRHGASSSYAPARARMEREPEMLAHGPGAALYSVLDMVVDNYMPIVDEFSQELNELEQDIFAEDFSKGTVHKLYDLKRELTRLRLAVSPLQDILGQLARARTPLIDEEIQLYFRDVHDHTVRLNESTDTLREMLTAAMTVNLSLVTVQQGETVKRLGAWAALLAAPTLIASWYGMNFTHMPELAGRYSYGILIGAMVVICGVLYGMFKRARWL</sequence>
<evidence type="ECO:0000313" key="9">
    <source>
        <dbReference type="EMBL" id="MFC5569628.1"/>
    </source>
</evidence>
<proteinExistence type="inferred from homology"/>
<evidence type="ECO:0000256" key="7">
    <source>
        <dbReference type="ARBA" id="ARBA00023136"/>
    </source>
</evidence>
<keyword evidence="6 8" id="KW-1133">Transmembrane helix</keyword>
<dbReference type="SUPFAM" id="SSF144083">
    <property type="entry name" value="Magnesium transport protein CorA, transmembrane region"/>
    <property type="match status" value="1"/>
</dbReference>
<dbReference type="Pfam" id="PF01544">
    <property type="entry name" value="CorA"/>
    <property type="match status" value="1"/>
</dbReference>
<evidence type="ECO:0000256" key="8">
    <source>
        <dbReference type="RuleBase" id="RU362010"/>
    </source>
</evidence>
<comment type="function">
    <text evidence="8">Mediates influx of magnesium ions.</text>
</comment>
<keyword evidence="5 8" id="KW-0812">Transmembrane</keyword>
<evidence type="ECO:0000256" key="2">
    <source>
        <dbReference type="ARBA" id="ARBA00009765"/>
    </source>
</evidence>
<gene>
    <name evidence="8 9" type="primary">corA</name>
    <name evidence="9" type="ORF">ACFPN1_06095</name>
</gene>
<keyword evidence="8" id="KW-0406">Ion transport</keyword>
<dbReference type="InterPro" id="IPR002523">
    <property type="entry name" value="MgTranspt_CorA/ZnTranspt_ZntB"/>
</dbReference>
<reference evidence="10" key="1">
    <citation type="journal article" date="2019" name="Int. J. Syst. Evol. Microbiol.">
        <title>The Global Catalogue of Microorganisms (GCM) 10K type strain sequencing project: providing services to taxonomists for standard genome sequencing and annotation.</title>
        <authorList>
            <consortium name="The Broad Institute Genomics Platform"/>
            <consortium name="The Broad Institute Genome Sequencing Center for Infectious Disease"/>
            <person name="Wu L."/>
            <person name="Ma J."/>
        </authorList>
    </citation>
    <scope>NUCLEOTIDE SEQUENCE [LARGE SCALE GENOMIC DNA]</scope>
    <source>
        <strain evidence="10">KACC 11407</strain>
    </source>
</reference>
<comment type="caution">
    <text evidence="9">The sequence shown here is derived from an EMBL/GenBank/DDBJ whole genome shotgun (WGS) entry which is preliminary data.</text>
</comment>
<dbReference type="SUPFAM" id="SSF143865">
    <property type="entry name" value="CorA soluble domain-like"/>
    <property type="match status" value="1"/>
</dbReference>
<dbReference type="InterPro" id="IPR045863">
    <property type="entry name" value="CorA_TM1_TM2"/>
</dbReference>
<keyword evidence="8" id="KW-0460">Magnesium</keyword>
<dbReference type="CDD" id="cd12830">
    <property type="entry name" value="MtCorA-like"/>
    <property type="match status" value="1"/>
</dbReference>
<dbReference type="EMBL" id="JBHSNM010000001">
    <property type="protein sequence ID" value="MFC5569628.1"/>
    <property type="molecule type" value="Genomic_DNA"/>
</dbReference>
<dbReference type="InterPro" id="IPR004488">
    <property type="entry name" value="Mg/Co-transport_prot_CorA"/>
</dbReference>
<keyword evidence="7 8" id="KW-0472">Membrane</keyword>
<evidence type="ECO:0000256" key="5">
    <source>
        <dbReference type="ARBA" id="ARBA00022692"/>
    </source>
</evidence>
<keyword evidence="3 8" id="KW-0813">Transport</keyword>
<feature type="transmembrane region" description="Helical" evidence="8">
    <location>
        <begin position="273"/>
        <end position="292"/>
    </location>
</feature>
<comment type="similarity">
    <text evidence="2 8">Belongs to the CorA metal ion transporter (MIT) (TC 1.A.35) family.</text>
</comment>
<dbReference type="InterPro" id="IPR045861">
    <property type="entry name" value="CorA_cytoplasmic_dom"/>
</dbReference>
<name>A0ABW0SKN0_9GAMM</name>
<evidence type="ECO:0000313" key="10">
    <source>
        <dbReference type="Proteomes" id="UP001596036"/>
    </source>
</evidence>
<keyword evidence="4 8" id="KW-1003">Cell membrane</keyword>
<dbReference type="PANTHER" id="PTHR46494">
    <property type="entry name" value="CORA FAMILY METAL ION TRANSPORTER (EUROFUNG)"/>
    <property type="match status" value="1"/>
</dbReference>
<dbReference type="PANTHER" id="PTHR46494:SF1">
    <property type="entry name" value="CORA FAMILY METAL ION TRANSPORTER (EUROFUNG)"/>
    <property type="match status" value="1"/>
</dbReference>
<dbReference type="Gene3D" id="1.20.58.340">
    <property type="entry name" value="Magnesium transport protein CorA, transmembrane region"/>
    <property type="match status" value="2"/>
</dbReference>
<protein>
    <recommendedName>
        <fullName evidence="8">Magnesium transport protein CorA</fullName>
    </recommendedName>
</protein>